<protein>
    <recommendedName>
        <fullName evidence="6">Protein BatD</fullName>
    </recommendedName>
</protein>
<dbReference type="Proteomes" id="UP000461010">
    <property type="component" value="Unassembled WGS sequence"/>
</dbReference>
<evidence type="ECO:0000313" key="4">
    <source>
        <dbReference type="Proteomes" id="UP000461010"/>
    </source>
</evidence>
<comment type="caution">
    <text evidence="2">The sequence shown here is derived from an EMBL/GenBank/DDBJ whole genome shotgun (WGS) entry which is preliminary data.</text>
</comment>
<keyword evidence="1" id="KW-0812">Transmembrane</keyword>
<dbReference type="PANTHER" id="PTHR40940:SF2">
    <property type="entry name" value="BATD"/>
    <property type="match status" value="1"/>
</dbReference>
<keyword evidence="1" id="KW-1133">Transmembrane helix</keyword>
<reference evidence="4 5" key="1">
    <citation type="submission" date="2019-10" db="EMBL/GenBank/DDBJ databases">
        <title>Poseidonibacter ostreae sp. nov., isolated from the gut of the Ostrea denselamellosa.</title>
        <authorList>
            <person name="Choi A."/>
        </authorList>
    </citation>
    <scope>NUCLEOTIDE SEQUENCE [LARGE SCALE GENOMIC DNA]</scope>
    <source>
        <strain evidence="2 5">SJOD-M-33</strain>
        <strain evidence="3 4">SJOD-M-5</strain>
    </source>
</reference>
<feature type="transmembrane region" description="Helical" evidence="1">
    <location>
        <begin position="396"/>
        <end position="416"/>
    </location>
</feature>
<dbReference type="AlphaFoldDB" id="A0A6L4WV85"/>
<keyword evidence="4" id="KW-1185">Reference proteome</keyword>
<evidence type="ECO:0000313" key="5">
    <source>
        <dbReference type="Proteomes" id="UP000472839"/>
    </source>
</evidence>
<evidence type="ECO:0000256" key="1">
    <source>
        <dbReference type="SAM" id="Phobius"/>
    </source>
</evidence>
<evidence type="ECO:0000313" key="3">
    <source>
        <dbReference type="EMBL" id="KAB7890591.1"/>
    </source>
</evidence>
<proteinExistence type="predicted"/>
<dbReference type="PANTHER" id="PTHR40940">
    <property type="entry name" value="PROTEIN BATD-RELATED"/>
    <property type="match status" value="1"/>
</dbReference>
<dbReference type="RefSeq" id="WP_152190256.1">
    <property type="nucleotide sequence ID" value="NZ_WFKI01000022.1"/>
</dbReference>
<dbReference type="InterPro" id="IPR025738">
    <property type="entry name" value="BatD"/>
</dbReference>
<gene>
    <name evidence="3" type="ORF">GBG18_08675</name>
    <name evidence="2" type="ORF">GBG19_03800</name>
</gene>
<evidence type="ECO:0008006" key="6">
    <source>
        <dbReference type="Google" id="ProtNLM"/>
    </source>
</evidence>
<accession>A0A6L4WV85</accession>
<organism evidence="2 5">
    <name type="scientific">Poseidonibacter ostreae</name>
    <dbReference type="NCBI Taxonomy" id="2654171"/>
    <lineage>
        <taxon>Bacteria</taxon>
        <taxon>Pseudomonadati</taxon>
        <taxon>Campylobacterota</taxon>
        <taxon>Epsilonproteobacteria</taxon>
        <taxon>Campylobacterales</taxon>
        <taxon>Arcobacteraceae</taxon>
        <taxon>Poseidonibacter</taxon>
    </lineage>
</organism>
<dbReference type="EMBL" id="WFKJ01000023">
    <property type="protein sequence ID" value="KAB7890591.1"/>
    <property type="molecule type" value="Genomic_DNA"/>
</dbReference>
<dbReference type="EMBL" id="WFKK01000006">
    <property type="protein sequence ID" value="KAB7890361.1"/>
    <property type="molecule type" value="Genomic_DNA"/>
</dbReference>
<sequence>MFLIKYFILSSIFLVSLFSNVQLSIPKDVVRGEALFFTIEITGKDVSFPDFKNTSLSSIQEVSSSTSTNIINNQITKKVKKIYSMYPTKDFIFPALKFIVDKKEYFSKQRSISLKNAEKTISSDFDLSLKADVKELYVNENFILTLIFKYKKNANIVDLSFEKPNFENFWYKQLDSSKQYEEGEFVIQELKFLLFPLKSGIIKINPLKINAQIIEANNSFSFFSNATSSVKIYSNDLEFNVKELPSNINLIGKFDIKAKSDKRQINQGEAISFKLEIRGYGNIDDIGDIKLDLKNATVYENKPIVKAEYKENKYQGIYTKVFSIIPNKSMTIPKINLEYFDKELGEVVLKQSDAIDIKLLNTSIVKKPELIQKLNIEIKEKEVVKVIEKVSTKDRIIFFFLGLFVGLLILGLYLYAIKYKNKNKLDETSLLKKIKKSKNKDELLKLLVVYIKIDSSLDELIFKIEKNDDIKLLKKDIIIKIKELKL</sequence>
<evidence type="ECO:0000313" key="2">
    <source>
        <dbReference type="EMBL" id="KAB7890361.1"/>
    </source>
</evidence>
<dbReference type="Proteomes" id="UP000472839">
    <property type="component" value="Unassembled WGS sequence"/>
</dbReference>
<name>A0A6L4WV85_9BACT</name>
<keyword evidence="1" id="KW-0472">Membrane</keyword>